<reference evidence="3" key="1">
    <citation type="submission" date="2021-01" db="EMBL/GenBank/DDBJ databases">
        <authorList>
            <person name="Corre E."/>
            <person name="Pelletier E."/>
            <person name="Niang G."/>
            <person name="Scheremetjew M."/>
            <person name="Finn R."/>
            <person name="Kale V."/>
            <person name="Holt S."/>
            <person name="Cochrane G."/>
            <person name="Meng A."/>
            <person name="Brown T."/>
            <person name="Cohen L."/>
        </authorList>
    </citation>
    <scope>NUCLEOTIDE SEQUENCE</scope>
    <source>
        <strain evidence="3">RCC3387</strain>
    </source>
</reference>
<feature type="compositionally biased region" description="Low complexity" evidence="1">
    <location>
        <begin position="300"/>
        <end position="310"/>
    </location>
</feature>
<sequence length="336" mass="34477">MASALTLVAVLALGACACAAGQLDTVQDLHSQYRNVFRSGNRNAASHLWAGYVLNRSSSLQADKLELMFRGFCPVSGSIIQDAPRTIYRTTLPRVGGGTATGVVRHCCWPCICDTSEHVRVDTKIVPTADGPHRLNALVIGDPCLKPAELDKTFADPFSNQLRPLRLAAPEVDCVAGKLSGAVYSDSGHPIIGLLFNDPASMEAAAALAVPPSGPAPRADDPTFGYGERCLARKQQGYNSGMGLIFHLVASISPIPNSTTLPLPGAAKPLPAAQAEGVDAAPNVPAALAEDAERAPSGQPDAAASPAISTASSPAHPGVVVAVALVSGAALVGATL</sequence>
<gene>
    <name evidence="3" type="ORF">BRAN1462_LOCUS36842</name>
</gene>
<evidence type="ECO:0000256" key="2">
    <source>
        <dbReference type="SAM" id="SignalP"/>
    </source>
</evidence>
<feature type="chain" id="PRO_5031363611" description="Subtilisin" evidence="2">
    <location>
        <begin position="21"/>
        <end position="336"/>
    </location>
</feature>
<keyword evidence="2" id="KW-0732">Signal</keyword>
<name>A0A7S2L855_9DINO</name>
<dbReference type="AlphaFoldDB" id="A0A7S2L855"/>
<dbReference type="EMBL" id="HBGW01057965">
    <property type="protein sequence ID" value="CAD9597722.1"/>
    <property type="molecule type" value="Transcribed_RNA"/>
</dbReference>
<protein>
    <recommendedName>
        <fullName evidence="4">Subtilisin</fullName>
    </recommendedName>
</protein>
<evidence type="ECO:0000313" key="3">
    <source>
        <dbReference type="EMBL" id="CAD9597722.1"/>
    </source>
</evidence>
<organism evidence="3">
    <name type="scientific">Zooxanthella nutricula</name>
    <dbReference type="NCBI Taxonomy" id="1333877"/>
    <lineage>
        <taxon>Eukaryota</taxon>
        <taxon>Sar</taxon>
        <taxon>Alveolata</taxon>
        <taxon>Dinophyceae</taxon>
        <taxon>Peridiniales</taxon>
        <taxon>Peridiniales incertae sedis</taxon>
        <taxon>Zooxanthella</taxon>
    </lineage>
</organism>
<evidence type="ECO:0008006" key="4">
    <source>
        <dbReference type="Google" id="ProtNLM"/>
    </source>
</evidence>
<evidence type="ECO:0000256" key="1">
    <source>
        <dbReference type="SAM" id="MobiDB-lite"/>
    </source>
</evidence>
<proteinExistence type="predicted"/>
<feature type="region of interest" description="Disordered" evidence="1">
    <location>
        <begin position="290"/>
        <end position="310"/>
    </location>
</feature>
<accession>A0A7S2L855</accession>
<feature type="signal peptide" evidence="2">
    <location>
        <begin position="1"/>
        <end position="20"/>
    </location>
</feature>